<dbReference type="FunFam" id="2.40.10.10:FF:000002">
    <property type="entry name" value="Transmembrane protease serine"/>
    <property type="match status" value="1"/>
</dbReference>
<protein>
    <recommendedName>
        <fullName evidence="3">Peptidase S1 domain-containing protein</fullName>
    </recommendedName>
</protein>
<accession>A0A8K0GGW1</accession>
<organism evidence="4 5">
    <name type="scientific">Ignelater luminosus</name>
    <name type="common">Cucubano</name>
    <name type="synonym">Pyrophorus luminosus</name>
    <dbReference type="NCBI Taxonomy" id="2038154"/>
    <lineage>
        <taxon>Eukaryota</taxon>
        <taxon>Metazoa</taxon>
        <taxon>Ecdysozoa</taxon>
        <taxon>Arthropoda</taxon>
        <taxon>Hexapoda</taxon>
        <taxon>Insecta</taxon>
        <taxon>Pterygota</taxon>
        <taxon>Neoptera</taxon>
        <taxon>Endopterygota</taxon>
        <taxon>Coleoptera</taxon>
        <taxon>Polyphaga</taxon>
        <taxon>Elateriformia</taxon>
        <taxon>Elateroidea</taxon>
        <taxon>Elateridae</taxon>
        <taxon>Agrypninae</taxon>
        <taxon>Pyrophorini</taxon>
        <taxon>Ignelater</taxon>
    </lineage>
</organism>
<evidence type="ECO:0000313" key="4">
    <source>
        <dbReference type="EMBL" id="KAF2904170.1"/>
    </source>
</evidence>
<feature type="non-terminal residue" evidence="4">
    <location>
        <position position="1"/>
    </location>
</feature>
<dbReference type="OrthoDB" id="8114044at2759"/>
<dbReference type="SMART" id="SM00020">
    <property type="entry name" value="Tryp_SPc"/>
    <property type="match status" value="1"/>
</dbReference>
<comment type="caution">
    <text evidence="4">The sequence shown here is derived from an EMBL/GenBank/DDBJ whole genome shotgun (WGS) entry which is preliminary data.</text>
</comment>
<dbReference type="SUPFAM" id="SSF50494">
    <property type="entry name" value="Trypsin-like serine proteases"/>
    <property type="match status" value="1"/>
</dbReference>
<dbReference type="GO" id="GO:0004252">
    <property type="term" value="F:serine-type endopeptidase activity"/>
    <property type="evidence" value="ECO:0007669"/>
    <property type="project" value="InterPro"/>
</dbReference>
<dbReference type="PANTHER" id="PTHR24256">
    <property type="entry name" value="TRYPTASE-RELATED"/>
    <property type="match status" value="1"/>
</dbReference>
<dbReference type="Pfam" id="PF00089">
    <property type="entry name" value="Trypsin"/>
    <property type="match status" value="1"/>
</dbReference>
<dbReference type="InterPro" id="IPR001254">
    <property type="entry name" value="Trypsin_dom"/>
</dbReference>
<comment type="similarity">
    <text evidence="2">Belongs to the peptidase S1 family. CLIP subfamily.</text>
</comment>
<dbReference type="InterPro" id="IPR043504">
    <property type="entry name" value="Peptidase_S1_PA_chymotrypsin"/>
</dbReference>
<dbReference type="GO" id="GO:0006508">
    <property type="term" value="P:proteolysis"/>
    <property type="evidence" value="ECO:0007669"/>
    <property type="project" value="InterPro"/>
</dbReference>
<keyword evidence="1" id="KW-1015">Disulfide bond</keyword>
<dbReference type="CDD" id="cd00190">
    <property type="entry name" value="Tryp_SPc"/>
    <property type="match status" value="1"/>
</dbReference>
<dbReference type="PROSITE" id="PS50240">
    <property type="entry name" value="TRYPSIN_DOM"/>
    <property type="match status" value="1"/>
</dbReference>
<dbReference type="Proteomes" id="UP000801492">
    <property type="component" value="Unassembled WGS sequence"/>
</dbReference>
<keyword evidence="5" id="KW-1185">Reference proteome</keyword>
<name>A0A8K0GGW1_IGNLU</name>
<dbReference type="InterPro" id="IPR051487">
    <property type="entry name" value="Ser/Thr_Proteases_Immune/Dev"/>
</dbReference>
<dbReference type="InterPro" id="IPR001314">
    <property type="entry name" value="Peptidase_S1A"/>
</dbReference>
<dbReference type="AlphaFoldDB" id="A0A8K0GGW1"/>
<evidence type="ECO:0000256" key="1">
    <source>
        <dbReference type="ARBA" id="ARBA00023157"/>
    </source>
</evidence>
<sequence>MHVRLGEWNLTSNPDCLGCHQVEIVKIAEIIPHPYYSPFSKNNDIALLRLEKEIEYNDFIHPICLPPINFPAPEEGAELTVSGWGSTEEGGPTSDVKLKVKVPTISNDKCKKALNDTRIQANQVCAGGVAGKDACQGDSGGPLTRFFVDKLHDRVQWYQEGIVSRGVKCGQMGYPAIYTRISRYMSWILHTIERD</sequence>
<evidence type="ECO:0000259" key="3">
    <source>
        <dbReference type="PROSITE" id="PS50240"/>
    </source>
</evidence>
<dbReference type="EMBL" id="VTPC01000827">
    <property type="protein sequence ID" value="KAF2904170.1"/>
    <property type="molecule type" value="Genomic_DNA"/>
</dbReference>
<gene>
    <name evidence="4" type="ORF">ILUMI_01990</name>
</gene>
<dbReference type="PRINTS" id="PR00722">
    <property type="entry name" value="CHYMOTRYPSIN"/>
</dbReference>
<dbReference type="Gene3D" id="2.40.10.10">
    <property type="entry name" value="Trypsin-like serine proteases"/>
    <property type="match status" value="1"/>
</dbReference>
<reference evidence="4" key="1">
    <citation type="submission" date="2019-08" db="EMBL/GenBank/DDBJ databases">
        <title>The genome of the North American firefly Photinus pyralis.</title>
        <authorList>
            <consortium name="Photinus pyralis genome working group"/>
            <person name="Fallon T.R."/>
            <person name="Sander Lower S.E."/>
            <person name="Weng J.-K."/>
        </authorList>
    </citation>
    <scope>NUCLEOTIDE SEQUENCE</scope>
    <source>
        <strain evidence="4">TRF0915ILg1</strain>
        <tissue evidence="4">Whole body</tissue>
    </source>
</reference>
<dbReference type="PROSITE" id="PS00135">
    <property type="entry name" value="TRYPSIN_SER"/>
    <property type="match status" value="1"/>
</dbReference>
<feature type="domain" description="Peptidase S1" evidence="3">
    <location>
        <begin position="1"/>
        <end position="193"/>
    </location>
</feature>
<evidence type="ECO:0000313" key="5">
    <source>
        <dbReference type="Proteomes" id="UP000801492"/>
    </source>
</evidence>
<dbReference type="InterPro" id="IPR009003">
    <property type="entry name" value="Peptidase_S1_PA"/>
</dbReference>
<proteinExistence type="inferred from homology"/>
<dbReference type="InterPro" id="IPR033116">
    <property type="entry name" value="TRYPSIN_SER"/>
</dbReference>
<evidence type="ECO:0000256" key="2">
    <source>
        <dbReference type="ARBA" id="ARBA00024195"/>
    </source>
</evidence>